<organism evidence="2 3">
    <name type="scientific">Xiashengella succiniciproducens</name>
    <dbReference type="NCBI Taxonomy" id="2949635"/>
    <lineage>
        <taxon>Bacteria</taxon>
        <taxon>Pseudomonadati</taxon>
        <taxon>Bacteroidota</taxon>
        <taxon>Bacteroidia</taxon>
        <taxon>Marinilabiliales</taxon>
        <taxon>Marinilabiliaceae</taxon>
        <taxon>Xiashengella</taxon>
    </lineage>
</organism>
<dbReference type="Proteomes" id="UP001056426">
    <property type="component" value="Chromosome"/>
</dbReference>
<dbReference type="Pfam" id="PF05170">
    <property type="entry name" value="AsmA"/>
    <property type="match status" value="1"/>
</dbReference>
<dbReference type="InterPro" id="IPR007844">
    <property type="entry name" value="AsmA"/>
</dbReference>
<dbReference type="InterPro" id="IPR052894">
    <property type="entry name" value="AsmA-related"/>
</dbReference>
<accession>A0A9J6ZTU9</accession>
<evidence type="ECO:0000259" key="1">
    <source>
        <dbReference type="Pfam" id="PF05170"/>
    </source>
</evidence>
<proteinExistence type="predicted"/>
<evidence type="ECO:0000313" key="2">
    <source>
        <dbReference type="EMBL" id="URW80816.1"/>
    </source>
</evidence>
<dbReference type="PANTHER" id="PTHR30441:SF8">
    <property type="entry name" value="DUF748 DOMAIN-CONTAINING PROTEIN"/>
    <property type="match status" value="1"/>
</dbReference>
<sequence length="856" mass="93309">MKRFLKIFFGVFGGLFLLLLILPFAFKGKIEAKVKDVINENINATVSWDKFSLSLIRNFPNLGIGLNGLTIINDAPFEGDTLLYIGRFSASADVMSAIKGDAIDIRSVLLDNVKANLKVNADSVANWDIVPVSEEEEVVVEEESSSAFNILLRSFEIRNTSLSYADATSALVTTIDGFNSQMTGDLSADYTTISIKSGIEALNLTMDGIKFINNAVVDLRANIGADLENMVFKFEENELNFSGIPLFFEGMVAMVDEGIDMDVKLAATDTEFKTLLALVPDEYMKDFEGLRTSGNMAFNAVARGLFVSADTLPSFNLALQVKDGFVQYPDLPKSINGISIDFLVDNPGGSADNTVLDVKDFRFTIDNNPFGGTFKLITPVSNATFNGEVKGTINFASLMDAIPLDSIDLKGIMKADLSFAGDYNMIEAEKYEDIKANGVVGLTNFEFSSPDLPMGVLIPEAGMNFSPRYVELSSFLCKIGESDFSLKGRLENYLAYVLSDGTLKGKLQHSSEFINTNELMALAGEEEEVQEDTVAVTGKVLIPDNIDFDMTTNINKLVYDKLTVESVKGNLLVKDARVLLKDVSTNLLNGAMKLKGEYNTQDTLKPFVNMDLTLDRIDVNKAANSFSIVETMLPIAQKATGRVSTSFNFSSVLGDGFSPVISSLNGGGLLKSDELSLSGAKVQQALVTMLKDEKYAIAKAKDFLLNFSIENGNLFVKPFDVTVFDKKVNFAGRQGLDQSMDYIIKMPVSRKELSNIAGLIGIKGTLPDGDDVLVGIKIGGTLTDPQLSFNSDDIAAALKSELKKEAEKAATKAVEKVGEQVAKEAEKAVNDLIQDEETKEKIQEAGQKLKDLFKRE</sequence>
<name>A0A9J6ZTU9_9BACT</name>
<dbReference type="KEGG" id="alkq:M9189_05560"/>
<gene>
    <name evidence="2" type="ORF">M9189_05560</name>
</gene>
<dbReference type="AlphaFoldDB" id="A0A9J6ZTU9"/>
<evidence type="ECO:0000313" key="3">
    <source>
        <dbReference type="Proteomes" id="UP001056426"/>
    </source>
</evidence>
<dbReference type="PANTHER" id="PTHR30441">
    <property type="entry name" value="DUF748 DOMAIN-CONTAINING PROTEIN"/>
    <property type="match status" value="1"/>
</dbReference>
<dbReference type="RefSeq" id="WP_250725259.1">
    <property type="nucleotide sequence ID" value="NZ_CP098400.1"/>
</dbReference>
<reference evidence="2" key="1">
    <citation type="submission" date="2022-05" db="EMBL/GenBank/DDBJ databases">
        <authorList>
            <person name="Sun X."/>
        </authorList>
    </citation>
    <scope>NUCLEOTIDE SEQUENCE</scope>
    <source>
        <strain evidence="2">Ai-910</strain>
    </source>
</reference>
<dbReference type="GO" id="GO:0090313">
    <property type="term" value="P:regulation of protein targeting to membrane"/>
    <property type="evidence" value="ECO:0007669"/>
    <property type="project" value="TreeGrafter"/>
</dbReference>
<reference evidence="2" key="2">
    <citation type="submission" date="2022-06" db="EMBL/GenBank/DDBJ databases">
        <title>Xiashengella guii gen. nov. sp. nov., a bacterium isolated form anaerobic digestion tank.</title>
        <authorList>
            <person name="Huang H."/>
        </authorList>
    </citation>
    <scope>NUCLEOTIDE SEQUENCE</scope>
    <source>
        <strain evidence="2">Ai-910</strain>
    </source>
</reference>
<keyword evidence="3" id="KW-1185">Reference proteome</keyword>
<feature type="domain" description="AsmA" evidence="1">
    <location>
        <begin position="1"/>
        <end position="179"/>
    </location>
</feature>
<protein>
    <submittedName>
        <fullName evidence="2">AsmA-like C-terminal region-containing protein</fullName>
    </submittedName>
</protein>
<dbReference type="GO" id="GO:0005886">
    <property type="term" value="C:plasma membrane"/>
    <property type="evidence" value="ECO:0007669"/>
    <property type="project" value="TreeGrafter"/>
</dbReference>
<dbReference type="EMBL" id="CP098400">
    <property type="protein sequence ID" value="URW80816.1"/>
    <property type="molecule type" value="Genomic_DNA"/>
</dbReference>